<feature type="domain" description="AB hydrolase-1" evidence="5">
    <location>
        <begin position="62"/>
        <end position="304"/>
    </location>
</feature>
<dbReference type="InterPro" id="IPR000073">
    <property type="entry name" value="AB_hydrolase_1"/>
</dbReference>
<dbReference type="PANTHER" id="PTHR10794">
    <property type="entry name" value="ABHYDROLASE DOMAIN-CONTAINING PROTEIN"/>
    <property type="match status" value="1"/>
</dbReference>
<dbReference type="InterPro" id="IPR012020">
    <property type="entry name" value="ABHD4"/>
</dbReference>
<name>A0A5C6QG60_9GAMM</name>
<dbReference type="PROSITE" id="PS01133">
    <property type="entry name" value="UPF0017"/>
    <property type="match status" value="1"/>
</dbReference>
<evidence type="ECO:0000256" key="4">
    <source>
        <dbReference type="PIRSR" id="PIRSR005211-1"/>
    </source>
</evidence>
<protein>
    <submittedName>
        <fullName evidence="7">Hydrolase</fullName>
    </submittedName>
</protein>
<dbReference type="EMBL" id="VOLQ01000012">
    <property type="protein sequence ID" value="TWX67730.1"/>
    <property type="molecule type" value="Genomic_DNA"/>
</dbReference>
<evidence type="ECO:0000256" key="2">
    <source>
        <dbReference type="ARBA" id="ARBA00022487"/>
    </source>
</evidence>
<dbReference type="Gene3D" id="3.40.50.1820">
    <property type="entry name" value="alpha/beta hydrolase"/>
    <property type="match status" value="1"/>
</dbReference>
<dbReference type="PANTHER" id="PTHR10794:SF94">
    <property type="entry name" value="ESTERASE YHET-RELATED"/>
    <property type="match status" value="1"/>
</dbReference>
<dbReference type="InterPro" id="IPR029058">
    <property type="entry name" value="AB_hydrolase_fold"/>
</dbReference>
<dbReference type="InterPro" id="IPR000952">
    <property type="entry name" value="AB_hydrolase_4_CS"/>
</dbReference>
<evidence type="ECO:0000259" key="5">
    <source>
        <dbReference type="Pfam" id="PF00561"/>
    </source>
</evidence>
<proteinExistence type="inferred from homology"/>
<evidence type="ECO:0000313" key="6">
    <source>
        <dbReference type="EMBL" id="TWX61223.1"/>
    </source>
</evidence>
<dbReference type="OrthoDB" id="332676at2"/>
<dbReference type="PIRSF" id="PIRSF005211">
    <property type="entry name" value="Ab_hydro_YheT"/>
    <property type="match status" value="1"/>
</dbReference>
<gene>
    <name evidence="6" type="ORF">ESZ26_05630</name>
    <name evidence="7" type="ORF">ESZ27_08410</name>
</gene>
<dbReference type="EMBL" id="VOLR01000006">
    <property type="protein sequence ID" value="TWX61223.1"/>
    <property type="molecule type" value="Genomic_DNA"/>
</dbReference>
<evidence type="ECO:0000256" key="3">
    <source>
        <dbReference type="ARBA" id="ARBA00022801"/>
    </source>
</evidence>
<dbReference type="GO" id="GO:0047372">
    <property type="term" value="F:monoacylglycerol lipase activity"/>
    <property type="evidence" value="ECO:0007669"/>
    <property type="project" value="TreeGrafter"/>
</dbReference>
<dbReference type="NCBIfam" id="NF008218">
    <property type="entry name" value="PRK10985.1"/>
    <property type="match status" value="1"/>
</dbReference>
<evidence type="ECO:0000313" key="8">
    <source>
        <dbReference type="Proteomes" id="UP000321525"/>
    </source>
</evidence>
<dbReference type="Proteomes" id="UP000321917">
    <property type="component" value="Unassembled WGS sequence"/>
</dbReference>
<dbReference type="AlphaFoldDB" id="A0A5C6QG60"/>
<organism evidence="7 9">
    <name type="scientific">Colwellia hornerae</name>
    <dbReference type="NCBI Taxonomy" id="89402"/>
    <lineage>
        <taxon>Bacteria</taxon>
        <taxon>Pseudomonadati</taxon>
        <taxon>Pseudomonadota</taxon>
        <taxon>Gammaproteobacteria</taxon>
        <taxon>Alteromonadales</taxon>
        <taxon>Colwelliaceae</taxon>
        <taxon>Colwellia</taxon>
    </lineage>
</organism>
<feature type="active site" description="Charge relay system" evidence="4">
    <location>
        <position position="271"/>
    </location>
</feature>
<comment type="caution">
    <text evidence="7">The sequence shown here is derived from an EMBL/GenBank/DDBJ whole genome shotgun (WGS) entry which is preliminary data.</text>
</comment>
<keyword evidence="8" id="KW-1185">Reference proteome</keyword>
<sequence length="327" mass="37171">MFTQSQFTPAWWLHNPHCQTILAKFLRSKKQLETCNETVELPDGDFIDLAWTDKPKPDETRPLVVVLHGLEGSVNSHYAKGMLSAIKEKQWIGVLMHFRGCSGRVNRKARSYHSGDTDDISYLTQFLKKKYPQLPMTIIGFSLGGNVLARYLAKEPNNPYQAAAIICAPLHLASCSKRINQGFSRIYQKYLVGMLKDSIKDKMASNLLSAPLSQRLAHKLDEIKTIWQFDQLVTAPINGFDSAEDYYHQASGRFILDKIKQPCLIIHSNDDPFLCDENTRDISSIPSNICFEVSKKGGHVGFINGNNPLRPQFWLEHRVPNFLESYL</sequence>
<evidence type="ECO:0000313" key="9">
    <source>
        <dbReference type="Proteomes" id="UP000321917"/>
    </source>
</evidence>
<dbReference type="RefSeq" id="WP_146798778.1">
    <property type="nucleotide sequence ID" value="NZ_VOLP01000007.1"/>
</dbReference>
<feature type="active site" description="Charge relay system" evidence="4">
    <location>
        <position position="299"/>
    </location>
</feature>
<dbReference type="GO" id="GO:0034338">
    <property type="term" value="F:short-chain carboxylesterase activity"/>
    <property type="evidence" value="ECO:0007669"/>
    <property type="project" value="TreeGrafter"/>
</dbReference>
<feature type="active site" description="Charge relay system" evidence="4">
    <location>
        <position position="142"/>
    </location>
</feature>
<keyword evidence="3 7" id="KW-0378">Hydrolase</keyword>
<evidence type="ECO:0000313" key="7">
    <source>
        <dbReference type="EMBL" id="TWX67730.1"/>
    </source>
</evidence>
<dbReference type="InterPro" id="IPR050960">
    <property type="entry name" value="AB_hydrolase_4_sf"/>
</dbReference>
<accession>A0A5C6QG60</accession>
<dbReference type="Proteomes" id="UP000321525">
    <property type="component" value="Unassembled WGS sequence"/>
</dbReference>
<evidence type="ECO:0000256" key="1">
    <source>
        <dbReference type="ARBA" id="ARBA00010884"/>
    </source>
</evidence>
<dbReference type="Pfam" id="PF00561">
    <property type="entry name" value="Abhydrolase_1"/>
    <property type="match status" value="1"/>
</dbReference>
<reference evidence="7 9" key="1">
    <citation type="submission" date="2019-07" db="EMBL/GenBank/DDBJ databases">
        <title>Genomes of sea-ice associated Colwellia species.</title>
        <authorList>
            <person name="Bowman J.P."/>
        </authorList>
    </citation>
    <scope>NUCLEOTIDE SEQUENCE [LARGE SCALE GENOMIC DNA]</scope>
    <source>
        <strain evidence="6 8">ACAM 607</strain>
        <strain evidence="7 9">IC036</strain>
    </source>
</reference>
<comment type="similarity">
    <text evidence="1">Belongs to the AB hydrolase superfamily. AB hydrolase 4 family.</text>
</comment>
<keyword evidence="2" id="KW-0719">Serine esterase</keyword>
<dbReference type="SUPFAM" id="SSF53474">
    <property type="entry name" value="alpha/beta-Hydrolases"/>
    <property type="match status" value="1"/>
</dbReference>